<dbReference type="EMBL" id="CP039543">
    <property type="protein sequence ID" value="QJT10399.1"/>
    <property type="molecule type" value="Genomic_DNA"/>
</dbReference>
<reference evidence="1 2" key="1">
    <citation type="submission" date="2019-04" db="EMBL/GenBank/DDBJ databases">
        <title>Isolation and culture of sulfate reducing bacteria from the cold seep of the South China Sea.</title>
        <authorList>
            <person name="Sun C."/>
            <person name="Liu R."/>
        </authorList>
    </citation>
    <scope>NUCLEOTIDE SEQUENCE [LARGE SCALE GENOMIC DNA]</scope>
    <source>
        <strain evidence="1 2">CS1</strain>
    </source>
</reference>
<gene>
    <name evidence="1" type="ORF">E8L03_16315</name>
</gene>
<keyword evidence="2" id="KW-1185">Reference proteome</keyword>
<proteinExistence type="predicted"/>
<sequence length="67" mass="7166">MAMETALGLIWDALPYLPPAAARFVLQNADKFNPVLDLAGGFMPGVPEGLGGIPAFITKLVEMIEEH</sequence>
<evidence type="ECO:0000313" key="1">
    <source>
        <dbReference type="EMBL" id="QJT10399.1"/>
    </source>
</evidence>
<protein>
    <submittedName>
        <fullName evidence="1">Uncharacterized protein</fullName>
    </submittedName>
</protein>
<evidence type="ECO:0000313" key="2">
    <source>
        <dbReference type="Proteomes" id="UP000503251"/>
    </source>
</evidence>
<accession>A0ABX6NII8</accession>
<dbReference type="Proteomes" id="UP000503251">
    <property type="component" value="Chromosome"/>
</dbReference>
<dbReference type="RefSeq" id="WP_171267944.1">
    <property type="nucleotide sequence ID" value="NZ_CP039543.1"/>
</dbReference>
<organism evidence="1 2">
    <name type="scientific">Oceanidesulfovibrio marinus</name>
    <dbReference type="NCBI Taxonomy" id="370038"/>
    <lineage>
        <taxon>Bacteria</taxon>
        <taxon>Pseudomonadati</taxon>
        <taxon>Thermodesulfobacteriota</taxon>
        <taxon>Desulfovibrionia</taxon>
        <taxon>Desulfovibrionales</taxon>
        <taxon>Desulfovibrionaceae</taxon>
        <taxon>Oceanidesulfovibrio</taxon>
    </lineage>
</organism>
<name>A0ABX6NII8_9BACT</name>